<dbReference type="AlphaFoldDB" id="A0A2S6N1Z3"/>
<dbReference type="InterPro" id="IPR052155">
    <property type="entry name" value="Biofilm_reg_signaling"/>
</dbReference>
<dbReference type="EMBL" id="NHRY01000240">
    <property type="protein sequence ID" value="PPQ28647.1"/>
    <property type="molecule type" value="Genomic_DNA"/>
</dbReference>
<dbReference type="Proteomes" id="UP000239724">
    <property type="component" value="Unassembled WGS sequence"/>
</dbReference>
<evidence type="ECO:0000256" key="1">
    <source>
        <dbReference type="SAM" id="MobiDB-lite"/>
    </source>
</evidence>
<comment type="caution">
    <text evidence="4">The sequence shown here is derived from an EMBL/GenBank/DDBJ whole genome shotgun (WGS) entry which is preliminary data.</text>
</comment>
<evidence type="ECO:0000313" key="4">
    <source>
        <dbReference type="EMBL" id="PPQ28647.1"/>
    </source>
</evidence>
<sequence>MEPVWRFARRHASAQIVEHGSHVAGVDELAGRSGRADAAWFLPAAGAGPDLDLCGFGHGHHDRLFHHTAGAGGFRPPPQGSGFPADFLAVRWVHLPVRVHPPDGRRHAGVPAYDLQGIVKAATAVVSIASAIAVWRILPDALALPSPERHAQAVAALRESEARHRASFEHSPIPMHILSEDGLITAVSRSWLRLFGLPEAAAVGRHVTELHPSGADGWIESDLATLRANGEVHDLERRYLRHDGAVLNVLLSARLEARNGAAWIVCVLIDVTERRRTEAALRTSEERLHQAQKMEAIGQLTATSRTTSTTCRRASPAAWN</sequence>
<dbReference type="InterPro" id="IPR035965">
    <property type="entry name" value="PAS-like_dom_sf"/>
</dbReference>
<dbReference type="Pfam" id="PF08448">
    <property type="entry name" value="PAS_4"/>
    <property type="match status" value="1"/>
</dbReference>
<feature type="domain" description="PAC" evidence="3">
    <location>
        <begin position="233"/>
        <end position="283"/>
    </location>
</feature>
<reference evidence="4 5" key="1">
    <citation type="journal article" date="2018" name="Arch. Microbiol.">
        <title>New insights into the metabolic potential of the phototrophic purple bacterium Rhodopila globiformis DSM 161(T) from its draft genome sequence and evidence for a vanadium-dependent nitrogenase.</title>
        <authorList>
            <person name="Imhoff J.F."/>
            <person name="Rahn T."/>
            <person name="Kunzel S."/>
            <person name="Neulinger S.C."/>
        </authorList>
    </citation>
    <scope>NUCLEOTIDE SEQUENCE [LARGE SCALE GENOMIC DNA]</scope>
    <source>
        <strain evidence="4 5">DSM 161</strain>
    </source>
</reference>
<evidence type="ECO:0000259" key="3">
    <source>
        <dbReference type="PROSITE" id="PS50113"/>
    </source>
</evidence>
<accession>A0A2S6N1Z3</accession>
<dbReference type="PANTHER" id="PTHR44757">
    <property type="entry name" value="DIGUANYLATE CYCLASE DGCP"/>
    <property type="match status" value="1"/>
</dbReference>
<dbReference type="NCBIfam" id="TIGR00229">
    <property type="entry name" value="sensory_box"/>
    <property type="match status" value="1"/>
</dbReference>
<feature type="region of interest" description="Disordered" evidence="1">
    <location>
        <begin position="298"/>
        <end position="320"/>
    </location>
</feature>
<evidence type="ECO:0008006" key="6">
    <source>
        <dbReference type="Google" id="ProtNLM"/>
    </source>
</evidence>
<feature type="domain" description="PAS" evidence="2">
    <location>
        <begin position="160"/>
        <end position="213"/>
    </location>
</feature>
<dbReference type="PROSITE" id="PS50113">
    <property type="entry name" value="PAC"/>
    <property type="match status" value="1"/>
</dbReference>
<organism evidence="4 5">
    <name type="scientific">Rhodopila globiformis</name>
    <name type="common">Rhodopseudomonas globiformis</name>
    <dbReference type="NCBI Taxonomy" id="1071"/>
    <lineage>
        <taxon>Bacteria</taxon>
        <taxon>Pseudomonadati</taxon>
        <taxon>Pseudomonadota</taxon>
        <taxon>Alphaproteobacteria</taxon>
        <taxon>Acetobacterales</taxon>
        <taxon>Acetobacteraceae</taxon>
        <taxon>Rhodopila</taxon>
    </lineage>
</organism>
<dbReference type="SUPFAM" id="SSF55785">
    <property type="entry name" value="PYP-like sensor domain (PAS domain)"/>
    <property type="match status" value="1"/>
</dbReference>
<dbReference type="PANTHER" id="PTHR44757:SF2">
    <property type="entry name" value="BIOFILM ARCHITECTURE MAINTENANCE PROTEIN MBAA"/>
    <property type="match status" value="1"/>
</dbReference>
<dbReference type="Gene3D" id="3.30.450.20">
    <property type="entry name" value="PAS domain"/>
    <property type="match status" value="1"/>
</dbReference>
<evidence type="ECO:0000313" key="5">
    <source>
        <dbReference type="Proteomes" id="UP000239724"/>
    </source>
</evidence>
<name>A0A2S6N1Z3_RHOGL</name>
<evidence type="ECO:0000259" key="2">
    <source>
        <dbReference type="PROSITE" id="PS50112"/>
    </source>
</evidence>
<gene>
    <name evidence="4" type="ORF">CCS01_23845</name>
</gene>
<proteinExistence type="predicted"/>
<dbReference type="InterPro" id="IPR013656">
    <property type="entry name" value="PAS_4"/>
</dbReference>
<dbReference type="InterPro" id="IPR000014">
    <property type="entry name" value="PAS"/>
</dbReference>
<dbReference type="SMART" id="SM00091">
    <property type="entry name" value="PAS"/>
    <property type="match status" value="1"/>
</dbReference>
<dbReference type="InterPro" id="IPR000700">
    <property type="entry name" value="PAS-assoc_C"/>
</dbReference>
<keyword evidence="5" id="KW-1185">Reference proteome</keyword>
<protein>
    <recommendedName>
        <fullName evidence="6">PAC domain-containing protein</fullName>
    </recommendedName>
</protein>
<dbReference type="CDD" id="cd00130">
    <property type="entry name" value="PAS"/>
    <property type="match status" value="1"/>
</dbReference>
<feature type="compositionally biased region" description="Low complexity" evidence="1">
    <location>
        <begin position="301"/>
        <end position="320"/>
    </location>
</feature>
<dbReference type="PROSITE" id="PS50112">
    <property type="entry name" value="PAS"/>
    <property type="match status" value="1"/>
</dbReference>